<proteinExistence type="predicted"/>
<evidence type="ECO:0000313" key="3">
    <source>
        <dbReference type="Proteomes" id="UP000053097"/>
    </source>
</evidence>
<dbReference type="EMBL" id="KK107453">
    <property type="protein sequence ID" value="EZA50640.1"/>
    <property type="molecule type" value="Genomic_DNA"/>
</dbReference>
<reference evidence="2 3" key="1">
    <citation type="journal article" date="2014" name="Curr. Biol.">
        <title>The genome of the clonal raider ant Cerapachys biroi.</title>
        <authorList>
            <person name="Oxley P.R."/>
            <person name="Ji L."/>
            <person name="Fetter-Pruneda I."/>
            <person name="McKenzie S.K."/>
            <person name="Li C."/>
            <person name="Hu H."/>
            <person name="Zhang G."/>
            <person name="Kronauer D.J."/>
        </authorList>
    </citation>
    <scope>NUCLEOTIDE SEQUENCE [LARGE SCALE GENOMIC DNA]</scope>
</reference>
<dbReference type="AlphaFoldDB" id="A0A026W3I3"/>
<evidence type="ECO:0000313" key="2">
    <source>
        <dbReference type="EMBL" id="EZA50640.1"/>
    </source>
</evidence>
<protein>
    <submittedName>
        <fullName evidence="2">Uncharacterized protein</fullName>
    </submittedName>
</protein>
<sequence>MYSKIKLSSNKNEYSTAAVTQELRTNKSDRASDKCDSRNFSTTTSDTSSLKCPHRFPDMCKRSADCR</sequence>
<gene>
    <name evidence="2" type="ORF">X777_10991</name>
</gene>
<feature type="region of interest" description="Disordered" evidence="1">
    <location>
        <begin position="21"/>
        <end position="50"/>
    </location>
</feature>
<dbReference type="Proteomes" id="UP000053097">
    <property type="component" value="Unassembled WGS sequence"/>
</dbReference>
<name>A0A026W3I3_OOCBI</name>
<evidence type="ECO:0000256" key="1">
    <source>
        <dbReference type="SAM" id="MobiDB-lite"/>
    </source>
</evidence>
<accession>A0A026W3I3</accession>
<organism evidence="2 3">
    <name type="scientific">Ooceraea biroi</name>
    <name type="common">Clonal raider ant</name>
    <name type="synonym">Cerapachys biroi</name>
    <dbReference type="NCBI Taxonomy" id="2015173"/>
    <lineage>
        <taxon>Eukaryota</taxon>
        <taxon>Metazoa</taxon>
        <taxon>Ecdysozoa</taxon>
        <taxon>Arthropoda</taxon>
        <taxon>Hexapoda</taxon>
        <taxon>Insecta</taxon>
        <taxon>Pterygota</taxon>
        <taxon>Neoptera</taxon>
        <taxon>Endopterygota</taxon>
        <taxon>Hymenoptera</taxon>
        <taxon>Apocrita</taxon>
        <taxon>Aculeata</taxon>
        <taxon>Formicoidea</taxon>
        <taxon>Formicidae</taxon>
        <taxon>Dorylinae</taxon>
        <taxon>Ooceraea</taxon>
    </lineage>
</organism>
<keyword evidence="3" id="KW-1185">Reference proteome</keyword>
<feature type="compositionally biased region" description="Polar residues" evidence="1">
    <location>
        <begin position="38"/>
        <end position="50"/>
    </location>
</feature>
<feature type="compositionally biased region" description="Basic and acidic residues" evidence="1">
    <location>
        <begin position="24"/>
        <end position="37"/>
    </location>
</feature>